<feature type="region of interest" description="Disordered" evidence="1">
    <location>
        <begin position="1"/>
        <end position="32"/>
    </location>
</feature>
<reference evidence="2 3" key="1">
    <citation type="submission" date="2013-09" db="EMBL/GenBank/DDBJ databases">
        <title>Corchorus capsularis genome sequencing.</title>
        <authorList>
            <person name="Alam M."/>
            <person name="Haque M.S."/>
            <person name="Islam M.S."/>
            <person name="Emdad E.M."/>
            <person name="Islam M.M."/>
            <person name="Ahmed B."/>
            <person name="Halim A."/>
            <person name="Hossen Q.M.M."/>
            <person name="Hossain M.Z."/>
            <person name="Ahmed R."/>
            <person name="Khan M.M."/>
            <person name="Islam R."/>
            <person name="Rashid M.M."/>
            <person name="Khan S.A."/>
            <person name="Rahman M.S."/>
            <person name="Alam M."/>
        </authorList>
    </citation>
    <scope>NUCLEOTIDE SEQUENCE [LARGE SCALE GENOMIC DNA]</scope>
    <source>
        <strain evidence="3">cv. CVL-1</strain>
        <tissue evidence="2">Whole seedling</tissue>
    </source>
</reference>
<accession>A0A1R3G159</accession>
<feature type="non-terminal residue" evidence="2">
    <location>
        <position position="1"/>
    </location>
</feature>
<dbReference type="AlphaFoldDB" id="A0A1R3G159"/>
<gene>
    <name evidence="2" type="ORF">CCACVL1_29586</name>
</gene>
<name>A0A1R3G159_COCAP</name>
<proteinExistence type="predicted"/>
<dbReference type="EMBL" id="AWWV01015694">
    <property type="protein sequence ID" value="OMO51803.1"/>
    <property type="molecule type" value="Genomic_DNA"/>
</dbReference>
<organism evidence="2 3">
    <name type="scientific">Corchorus capsularis</name>
    <name type="common">Jute</name>
    <dbReference type="NCBI Taxonomy" id="210143"/>
    <lineage>
        <taxon>Eukaryota</taxon>
        <taxon>Viridiplantae</taxon>
        <taxon>Streptophyta</taxon>
        <taxon>Embryophyta</taxon>
        <taxon>Tracheophyta</taxon>
        <taxon>Spermatophyta</taxon>
        <taxon>Magnoliopsida</taxon>
        <taxon>eudicotyledons</taxon>
        <taxon>Gunneridae</taxon>
        <taxon>Pentapetalae</taxon>
        <taxon>rosids</taxon>
        <taxon>malvids</taxon>
        <taxon>Malvales</taxon>
        <taxon>Malvaceae</taxon>
        <taxon>Grewioideae</taxon>
        <taxon>Apeibeae</taxon>
        <taxon>Corchorus</taxon>
    </lineage>
</organism>
<dbReference type="Gramene" id="OMO51803">
    <property type="protein sequence ID" value="OMO51803"/>
    <property type="gene ID" value="CCACVL1_29586"/>
</dbReference>
<sequence>GMKNNPCPRSPKMLPVPAPMESDSPAGSGPIDIPIFSPLKLPSLRTYL</sequence>
<keyword evidence="3" id="KW-1185">Reference proteome</keyword>
<evidence type="ECO:0000313" key="3">
    <source>
        <dbReference type="Proteomes" id="UP000188268"/>
    </source>
</evidence>
<evidence type="ECO:0000313" key="2">
    <source>
        <dbReference type="EMBL" id="OMO51803.1"/>
    </source>
</evidence>
<dbReference type="Proteomes" id="UP000188268">
    <property type="component" value="Unassembled WGS sequence"/>
</dbReference>
<protein>
    <submittedName>
        <fullName evidence="2">Uncharacterized protein</fullName>
    </submittedName>
</protein>
<evidence type="ECO:0000256" key="1">
    <source>
        <dbReference type="SAM" id="MobiDB-lite"/>
    </source>
</evidence>
<comment type="caution">
    <text evidence="2">The sequence shown here is derived from an EMBL/GenBank/DDBJ whole genome shotgun (WGS) entry which is preliminary data.</text>
</comment>